<dbReference type="RefSeq" id="XP_012651767.1">
    <property type="nucleotide sequence ID" value="XM_012796313.1"/>
</dbReference>
<dbReference type="EMBL" id="GG662794">
    <property type="protein sequence ID" value="EWS75694.1"/>
    <property type="molecule type" value="Genomic_DNA"/>
</dbReference>
<dbReference type="Proteomes" id="UP000009168">
    <property type="component" value="Unassembled WGS sequence"/>
</dbReference>
<proteinExistence type="predicted"/>
<accession>W7XL54</accession>
<dbReference type="KEGG" id="tet:TTHERM_000706471"/>
<keyword evidence="1 2" id="KW-0812">Transmembrane</keyword>
<evidence type="ECO:0000313" key="2">
    <source>
        <dbReference type="EMBL" id="EWS75694.1"/>
    </source>
</evidence>
<evidence type="ECO:0000256" key="1">
    <source>
        <dbReference type="SAM" id="Phobius"/>
    </source>
</evidence>
<keyword evidence="1" id="KW-0472">Membrane</keyword>
<dbReference type="GeneID" id="24440309"/>
<dbReference type="AlphaFoldDB" id="W7XL54"/>
<organism evidence="2 3">
    <name type="scientific">Tetrahymena thermophila (strain SB210)</name>
    <dbReference type="NCBI Taxonomy" id="312017"/>
    <lineage>
        <taxon>Eukaryota</taxon>
        <taxon>Sar</taxon>
        <taxon>Alveolata</taxon>
        <taxon>Ciliophora</taxon>
        <taxon>Intramacronucleata</taxon>
        <taxon>Oligohymenophorea</taxon>
        <taxon>Hymenostomatida</taxon>
        <taxon>Tetrahymenina</taxon>
        <taxon>Tetrahymenidae</taxon>
        <taxon>Tetrahymena</taxon>
    </lineage>
</organism>
<name>W7XL54_TETTS</name>
<dbReference type="InParanoid" id="W7XL54"/>
<gene>
    <name evidence="2" type="ORF">TTHERM_000706471</name>
</gene>
<feature type="transmembrane region" description="Helical" evidence="1">
    <location>
        <begin position="12"/>
        <end position="35"/>
    </location>
</feature>
<keyword evidence="3" id="KW-1185">Reference proteome</keyword>
<reference evidence="3" key="1">
    <citation type="journal article" date="2006" name="PLoS Biol.">
        <title>Macronuclear genome sequence of the ciliate Tetrahymena thermophila, a model eukaryote.</title>
        <authorList>
            <person name="Eisen J.A."/>
            <person name="Coyne R.S."/>
            <person name="Wu M."/>
            <person name="Wu D."/>
            <person name="Thiagarajan M."/>
            <person name="Wortman J.R."/>
            <person name="Badger J.H."/>
            <person name="Ren Q."/>
            <person name="Amedeo P."/>
            <person name="Jones K.M."/>
            <person name="Tallon L.J."/>
            <person name="Delcher A.L."/>
            <person name="Salzberg S.L."/>
            <person name="Silva J.C."/>
            <person name="Haas B.J."/>
            <person name="Majoros W.H."/>
            <person name="Farzad M."/>
            <person name="Carlton J.M."/>
            <person name="Smith R.K. Jr."/>
            <person name="Garg J."/>
            <person name="Pearlman R.E."/>
            <person name="Karrer K.M."/>
            <person name="Sun L."/>
            <person name="Manning G."/>
            <person name="Elde N.C."/>
            <person name="Turkewitz A.P."/>
            <person name="Asai D.J."/>
            <person name="Wilkes D.E."/>
            <person name="Wang Y."/>
            <person name="Cai H."/>
            <person name="Collins K."/>
            <person name="Stewart B.A."/>
            <person name="Lee S.R."/>
            <person name="Wilamowska K."/>
            <person name="Weinberg Z."/>
            <person name="Ruzzo W.L."/>
            <person name="Wloga D."/>
            <person name="Gaertig J."/>
            <person name="Frankel J."/>
            <person name="Tsao C.-C."/>
            <person name="Gorovsky M.A."/>
            <person name="Keeling P.J."/>
            <person name="Waller R.F."/>
            <person name="Patron N.J."/>
            <person name="Cherry J.M."/>
            <person name="Stover N.A."/>
            <person name="Krieger C.J."/>
            <person name="del Toro C."/>
            <person name="Ryder H.F."/>
            <person name="Williamson S.C."/>
            <person name="Barbeau R.A."/>
            <person name="Hamilton E.P."/>
            <person name="Orias E."/>
        </authorList>
    </citation>
    <scope>NUCLEOTIDE SEQUENCE [LARGE SCALE GENOMIC DNA]</scope>
    <source>
        <strain evidence="3">SB210</strain>
    </source>
</reference>
<feature type="transmembrane region" description="Helical" evidence="1">
    <location>
        <begin position="87"/>
        <end position="106"/>
    </location>
</feature>
<protein>
    <submittedName>
        <fullName evidence="2">Transmembrane protein, putative</fullName>
    </submittedName>
</protein>
<sequence length="129" mass="15149">MKYVLKTVLKEHFLIIKIKLVYIATANIVIAKNVLKRNVCLVQIICLYWKTLNNVFPVVHLIIQIHHQFLILLNLTKQIKKFVRSVLIPAVILVIQKILVNVQVALKSWKTLHQFIYIIRIAQKIVIFM</sequence>
<keyword evidence="1" id="KW-1133">Transmembrane helix</keyword>
<evidence type="ECO:0000313" key="3">
    <source>
        <dbReference type="Proteomes" id="UP000009168"/>
    </source>
</evidence>